<gene>
    <name evidence="1" type="ORF">GCM10008018_05490</name>
</gene>
<evidence type="ECO:0000313" key="2">
    <source>
        <dbReference type="Proteomes" id="UP000615455"/>
    </source>
</evidence>
<dbReference type="InterPro" id="IPR008949">
    <property type="entry name" value="Isoprenoid_synthase_dom_sf"/>
</dbReference>
<name>A0ABQ2BNX8_9BACL</name>
<dbReference type="Proteomes" id="UP000615455">
    <property type="component" value="Unassembled WGS sequence"/>
</dbReference>
<evidence type="ECO:0008006" key="3">
    <source>
        <dbReference type="Google" id="ProtNLM"/>
    </source>
</evidence>
<comment type="caution">
    <text evidence="1">The sequence shown here is derived from an EMBL/GenBank/DDBJ whole genome shotgun (WGS) entry which is preliminary data.</text>
</comment>
<accession>A0ABQ2BNX8</accession>
<dbReference type="EMBL" id="BMHE01000002">
    <property type="protein sequence ID" value="GGI44115.1"/>
    <property type="molecule type" value="Genomic_DNA"/>
</dbReference>
<sequence length="311" mass="35692">MDWLNAHKQELDDVFAEANQIVSTFPAPLNQLGLAYLAKFDASKEGTTKNYICYLLPYWMKDACDLPAAEIQKLSLANVFIMLYYFIQDDIMDSAKGEHKDKLPLANLFHIQFSAIYRDMFPSSSPFWRYYESYVLEWSKAVSNEQISDYFHTDRNMIAKKASPVKNASTAALLLSQQAALIPAVTEAVEQVLVTLQMLDDWADWEEDIEEGSYNCLLASMRKRMQLPADSVITAEMVKDQLFVRDFLETYGQIAATHHEDFNNLQTSLPQMMSFHKSLVTNIQIVEQEIKEKRKKLASGGFYYYLSESSL</sequence>
<reference evidence="2" key="1">
    <citation type="journal article" date="2019" name="Int. J. Syst. Evol. Microbiol.">
        <title>The Global Catalogue of Microorganisms (GCM) 10K type strain sequencing project: providing services to taxonomists for standard genome sequencing and annotation.</title>
        <authorList>
            <consortium name="The Broad Institute Genomics Platform"/>
            <consortium name="The Broad Institute Genome Sequencing Center for Infectious Disease"/>
            <person name="Wu L."/>
            <person name="Ma J."/>
        </authorList>
    </citation>
    <scope>NUCLEOTIDE SEQUENCE [LARGE SCALE GENOMIC DNA]</scope>
    <source>
        <strain evidence="2">CGMCC 1.15043</strain>
    </source>
</reference>
<protein>
    <recommendedName>
        <fullName evidence="3">Class 1 isoprenoid biosynthesis enzyme</fullName>
    </recommendedName>
</protein>
<keyword evidence="2" id="KW-1185">Reference proteome</keyword>
<evidence type="ECO:0000313" key="1">
    <source>
        <dbReference type="EMBL" id="GGI44115.1"/>
    </source>
</evidence>
<dbReference type="RefSeq" id="WP_189007219.1">
    <property type="nucleotide sequence ID" value="NZ_BMHE01000002.1"/>
</dbReference>
<organism evidence="1 2">
    <name type="scientific">Paenibacillus marchantiophytorum</name>
    <dbReference type="NCBI Taxonomy" id="1619310"/>
    <lineage>
        <taxon>Bacteria</taxon>
        <taxon>Bacillati</taxon>
        <taxon>Bacillota</taxon>
        <taxon>Bacilli</taxon>
        <taxon>Bacillales</taxon>
        <taxon>Paenibacillaceae</taxon>
        <taxon>Paenibacillus</taxon>
    </lineage>
</organism>
<proteinExistence type="predicted"/>
<dbReference type="SUPFAM" id="SSF48576">
    <property type="entry name" value="Terpenoid synthases"/>
    <property type="match status" value="1"/>
</dbReference>